<evidence type="ECO:0000313" key="2">
    <source>
        <dbReference type="EMBL" id="KTD21500.1"/>
    </source>
</evidence>
<dbReference type="InterPro" id="IPR046740">
    <property type="entry name" value="DUF6790"/>
</dbReference>
<dbReference type="Pfam" id="PF20589">
    <property type="entry name" value="DUF6790"/>
    <property type="match status" value="1"/>
</dbReference>
<dbReference type="OrthoDB" id="281633at2"/>
<protein>
    <recommendedName>
        <fullName evidence="4">DUF4345 domain-containing protein</fullName>
    </recommendedName>
</protein>
<keyword evidence="1" id="KW-0812">Transmembrane</keyword>
<evidence type="ECO:0000313" key="3">
    <source>
        <dbReference type="Proteomes" id="UP000054761"/>
    </source>
</evidence>
<feature type="transmembrane region" description="Helical" evidence="1">
    <location>
        <begin position="33"/>
        <end position="57"/>
    </location>
</feature>
<feature type="transmembrane region" description="Helical" evidence="1">
    <location>
        <begin position="6"/>
        <end position="21"/>
    </location>
</feature>
<accession>A0A0W0VN46</accession>
<keyword evidence="3" id="KW-1185">Reference proteome</keyword>
<dbReference type="RefSeq" id="WP_058501952.1">
    <property type="nucleotide sequence ID" value="NZ_CAAAJA010000096.1"/>
</dbReference>
<name>A0A0W0VN46_9GAMM</name>
<dbReference type="Proteomes" id="UP000054761">
    <property type="component" value="Unassembled WGS sequence"/>
</dbReference>
<evidence type="ECO:0000256" key="1">
    <source>
        <dbReference type="SAM" id="Phobius"/>
    </source>
</evidence>
<dbReference type="STRING" id="454.Lisr_1609"/>
<organism evidence="2 3">
    <name type="scientific">Legionella israelensis</name>
    <dbReference type="NCBI Taxonomy" id="454"/>
    <lineage>
        <taxon>Bacteria</taxon>
        <taxon>Pseudomonadati</taxon>
        <taxon>Pseudomonadota</taxon>
        <taxon>Gammaproteobacteria</taxon>
        <taxon>Legionellales</taxon>
        <taxon>Legionellaceae</taxon>
        <taxon>Legionella</taxon>
    </lineage>
</organism>
<evidence type="ECO:0008006" key="4">
    <source>
        <dbReference type="Google" id="ProtNLM"/>
    </source>
</evidence>
<feature type="transmembrane region" description="Helical" evidence="1">
    <location>
        <begin position="99"/>
        <end position="118"/>
    </location>
</feature>
<keyword evidence="1" id="KW-1133">Transmembrane helix</keyword>
<comment type="caution">
    <text evidence="2">The sequence shown here is derived from an EMBL/GenBank/DDBJ whole genome shotgun (WGS) entry which is preliminary data.</text>
</comment>
<sequence>MINNILLIACILFATVHYLIKRKHYSAEQIVDLYLVYFLFFTVGLIGLTGFISHVFFPDKTAEMIGWPTGSPFQFEVGFHDGAWALLGILSLLIRGNFWLATGLGWSFFIIGALYGHIRDMILHGNFSPYNAGIILSEVIIPIVILILLFLKFVVFKKK</sequence>
<dbReference type="PATRIC" id="fig|454.4.peg.1750"/>
<dbReference type="EMBL" id="LNYH01000093">
    <property type="protein sequence ID" value="KTD21500.1"/>
    <property type="molecule type" value="Genomic_DNA"/>
</dbReference>
<reference evidence="2 3" key="1">
    <citation type="submission" date="2015-11" db="EMBL/GenBank/DDBJ databases">
        <title>Genomic analysis of 38 Legionella species identifies large and diverse effector repertoires.</title>
        <authorList>
            <person name="Burstein D."/>
            <person name="Amaro F."/>
            <person name="Zusman T."/>
            <person name="Lifshitz Z."/>
            <person name="Cohen O."/>
            <person name="Gilbert J.A."/>
            <person name="Pupko T."/>
            <person name="Shuman H.A."/>
            <person name="Segal G."/>
        </authorList>
    </citation>
    <scope>NUCLEOTIDE SEQUENCE [LARGE SCALE GENOMIC DNA]</scope>
    <source>
        <strain evidence="2 3">Bercovier 4</strain>
    </source>
</reference>
<proteinExistence type="predicted"/>
<keyword evidence="1" id="KW-0472">Membrane</keyword>
<dbReference type="AlphaFoldDB" id="A0A0W0VN46"/>
<feature type="transmembrane region" description="Helical" evidence="1">
    <location>
        <begin position="130"/>
        <end position="155"/>
    </location>
</feature>
<gene>
    <name evidence="2" type="ORF">Lisr_1609</name>
</gene>